<keyword evidence="2" id="KW-1185">Reference proteome</keyword>
<reference evidence="1 2" key="1">
    <citation type="submission" date="2013-03" db="EMBL/GenBank/DDBJ databases">
        <title>The Genome Sequence of Enterococcus durans ATCC_6056 (Illumina only assembly).</title>
        <authorList>
            <consortium name="The Broad Institute Genomics Platform"/>
            <consortium name="The Broad Institute Genome Sequencing Center for Infectious Disease"/>
            <person name="Earl A."/>
            <person name="Russ C."/>
            <person name="Gilmore M."/>
            <person name="Surin D."/>
            <person name="Walker B."/>
            <person name="Young S."/>
            <person name="Zeng Q."/>
            <person name="Gargeya S."/>
            <person name="Fitzgerald M."/>
            <person name="Haas B."/>
            <person name="Abouelleil A."/>
            <person name="Allen A.W."/>
            <person name="Alvarado L."/>
            <person name="Arachchi H.M."/>
            <person name="Berlin A.M."/>
            <person name="Chapman S.B."/>
            <person name="Gainer-Dewar J."/>
            <person name="Goldberg J."/>
            <person name="Griggs A."/>
            <person name="Gujja S."/>
            <person name="Hansen M."/>
            <person name="Howarth C."/>
            <person name="Imamovic A."/>
            <person name="Ireland A."/>
            <person name="Larimer J."/>
            <person name="McCowan C."/>
            <person name="Murphy C."/>
            <person name="Pearson M."/>
            <person name="Poon T.W."/>
            <person name="Priest M."/>
            <person name="Roberts A."/>
            <person name="Saif S."/>
            <person name="Shea T."/>
            <person name="Sisk P."/>
            <person name="Sykes S."/>
            <person name="Wortman J."/>
            <person name="Nusbaum C."/>
            <person name="Birren B."/>
        </authorList>
    </citation>
    <scope>NUCLEOTIDE SEQUENCE [LARGE SCALE GENOMIC DNA]</scope>
    <source>
        <strain evidence="1 2">ATCC 6056</strain>
    </source>
</reference>
<dbReference type="EMBL" id="AHYU01000015">
    <property type="protein sequence ID" value="EOT34931.1"/>
    <property type="molecule type" value="Genomic_DNA"/>
</dbReference>
<name>A0ABP2V1J0_9ENTE</name>
<proteinExistence type="predicted"/>
<protein>
    <submittedName>
        <fullName evidence="1">Uncharacterized protein</fullName>
    </submittedName>
</protein>
<evidence type="ECO:0000313" key="1">
    <source>
        <dbReference type="EMBL" id="EOT34931.1"/>
    </source>
</evidence>
<gene>
    <name evidence="1" type="ORF">OMS_00675</name>
</gene>
<dbReference type="RefSeq" id="WP_016176745.1">
    <property type="nucleotide sequence ID" value="NZ_KE136370.1"/>
</dbReference>
<comment type="caution">
    <text evidence="1">The sequence shown here is derived from an EMBL/GenBank/DDBJ whole genome shotgun (WGS) entry which is preliminary data.</text>
</comment>
<accession>A0ABP2V1J0</accession>
<evidence type="ECO:0000313" key="2">
    <source>
        <dbReference type="Proteomes" id="UP000014210"/>
    </source>
</evidence>
<organism evidence="1 2">
    <name type="scientific">Enterococcus durans ATCC 6056</name>
    <dbReference type="NCBI Taxonomy" id="1140001"/>
    <lineage>
        <taxon>Bacteria</taxon>
        <taxon>Bacillati</taxon>
        <taxon>Bacillota</taxon>
        <taxon>Bacilli</taxon>
        <taxon>Lactobacillales</taxon>
        <taxon>Enterococcaceae</taxon>
        <taxon>Enterococcus</taxon>
    </lineage>
</organism>
<sequence length="56" mass="6305">MATISFERKISLTSKDMDVANKATPTSLYYDSIQAIKPDSNNLLKSKDIPVWMKKA</sequence>
<dbReference type="Proteomes" id="UP000014210">
    <property type="component" value="Unassembled WGS sequence"/>
</dbReference>